<comment type="caution">
    <text evidence="2">The sequence shown here is derived from an EMBL/GenBank/DDBJ whole genome shotgun (WGS) entry which is preliminary data.</text>
</comment>
<feature type="domain" description="Glycosyltransferase 2-like" evidence="1">
    <location>
        <begin position="293"/>
        <end position="394"/>
    </location>
</feature>
<evidence type="ECO:0000259" key="1">
    <source>
        <dbReference type="Pfam" id="PF13632"/>
    </source>
</evidence>
<gene>
    <name evidence="2" type="ORF">IW245_002520</name>
</gene>
<dbReference type="InterPro" id="IPR001173">
    <property type="entry name" value="Glyco_trans_2-like"/>
</dbReference>
<dbReference type="SUPFAM" id="SSF53448">
    <property type="entry name" value="Nucleotide-diphospho-sugar transferases"/>
    <property type="match status" value="1"/>
</dbReference>
<dbReference type="AlphaFoldDB" id="A0A8J7KK68"/>
<evidence type="ECO:0000313" key="3">
    <source>
        <dbReference type="Proteomes" id="UP000622552"/>
    </source>
</evidence>
<protein>
    <recommendedName>
        <fullName evidence="1">Glycosyltransferase 2-like domain-containing protein</fullName>
    </recommendedName>
</protein>
<proteinExistence type="predicted"/>
<dbReference type="EMBL" id="JADOUF010000001">
    <property type="protein sequence ID" value="MBG6136326.1"/>
    <property type="molecule type" value="Genomic_DNA"/>
</dbReference>
<dbReference type="RefSeq" id="WP_197003318.1">
    <property type="nucleotide sequence ID" value="NZ_BONS01000036.1"/>
</dbReference>
<evidence type="ECO:0000313" key="2">
    <source>
        <dbReference type="EMBL" id="MBG6136326.1"/>
    </source>
</evidence>
<keyword evidence="3" id="KW-1185">Reference proteome</keyword>
<sequence length="499" mass="53039">MSASSRSSRTALAGLLLAAGITGRHAVGLLELRRSRRALIRPACPDPIDVPAPTVHLVVPVLREQQAVASLLDWCATLLEALPSLTLTVVTTAREDAERQLLAEQIAAAGPGALRAGRFPLTADECQALAAVRPTTTGEVAAVLDGFLSTRDVVVGLLAEPALAKLPIGHLHHPGVEGRKAAQVNHAAEQIPAGDETESYLAVFDVDSRPTVEQMTLILRELASHRQRAGSWPEIMQQSALFTAPAGSGALAHGAARMQSLWTLRRELASFRRYRAGLDRYPAGFRRTVVRGLAQTVGHGLLVRRDVFAQVGGLPTSTTLDDFPFGFQVTMAGVPVRSAPMLGRAPMPDTLTELVRQGRRWFNNYLDYPRCARDATAAGRGRPVERAVALAVGGYRGTGWLLRGPAALTLLGLAVSRTGWPTRLTAAAGLVVGFVEPARQLARLEDRPADPLSVAHDSVDLFCATVLNSVGPAWAVAARLAGARTALSPKAHRITGEAS</sequence>
<dbReference type="InterPro" id="IPR029044">
    <property type="entry name" value="Nucleotide-diphossugar_trans"/>
</dbReference>
<reference evidence="2" key="1">
    <citation type="submission" date="2020-11" db="EMBL/GenBank/DDBJ databases">
        <title>Sequencing the genomes of 1000 actinobacteria strains.</title>
        <authorList>
            <person name="Klenk H.-P."/>
        </authorList>
    </citation>
    <scope>NUCLEOTIDE SEQUENCE</scope>
    <source>
        <strain evidence="2">DSM 45356</strain>
    </source>
</reference>
<accession>A0A8J7KK68</accession>
<dbReference type="Gene3D" id="3.90.550.10">
    <property type="entry name" value="Spore Coat Polysaccharide Biosynthesis Protein SpsA, Chain A"/>
    <property type="match status" value="1"/>
</dbReference>
<organism evidence="2 3">
    <name type="scientific">Longispora fulva</name>
    <dbReference type="NCBI Taxonomy" id="619741"/>
    <lineage>
        <taxon>Bacteria</taxon>
        <taxon>Bacillati</taxon>
        <taxon>Actinomycetota</taxon>
        <taxon>Actinomycetes</taxon>
        <taxon>Micromonosporales</taxon>
        <taxon>Micromonosporaceae</taxon>
        <taxon>Longispora</taxon>
    </lineage>
</organism>
<dbReference type="Pfam" id="PF13632">
    <property type="entry name" value="Glyco_trans_2_3"/>
    <property type="match status" value="1"/>
</dbReference>
<name>A0A8J7KK68_9ACTN</name>
<dbReference type="Proteomes" id="UP000622552">
    <property type="component" value="Unassembled WGS sequence"/>
</dbReference>